<dbReference type="Proteomes" id="UP000629468">
    <property type="component" value="Unassembled WGS sequence"/>
</dbReference>
<evidence type="ECO:0000256" key="1">
    <source>
        <dbReference type="SAM" id="MobiDB-lite"/>
    </source>
</evidence>
<organism evidence="2 3">
    <name type="scientific">Agaricus bisporus var. burnettii</name>
    <dbReference type="NCBI Taxonomy" id="192524"/>
    <lineage>
        <taxon>Eukaryota</taxon>
        <taxon>Fungi</taxon>
        <taxon>Dikarya</taxon>
        <taxon>Basidiomycota</taxon>
        <taxon>Agaricomycotina</taxon>
        <taxon>Agaricomycetes</taxon>
        <taxon>Agaricomycetidae</taxon>
        <taxon>Agaricales</taxon>
        <taxon>Agaricineae</taxon>
        <taxon>Agaricaceae</taxon>
        <taxon>Agaricus</taxon>
    </lineage>
</organism>
<gene>
    <name evidence="2" type="ORF">Agabi119p4_2833</name>
</gene>
<comment type="caution">
    <text evidence="2">The sequence shown here is derived from an EMBL/GenBank/DDBJ whole genome shotgun (WGS) entry which is preliminary data.</text>
</comment>
<proteinExistence type="predicted"/>
<dbReference type="AlphaFoldDB" id="A0A8H7F640"/>
<evidence type="ECO:0000313" key="3">
    <source>
        <dbReference type="Proteomes" id="UP000629468"/>
    </source>
</evidence>
<name>A0A8H7F640_AGABI</name>
<sequence>MNSPPDPGTPTDSASTSGTPPPEEVHSGIIPSDSRSSGLGLFQLANQITASFSGSAKRRNPSGGSTGATTSTRETKQRRRGGEGSRYSLESRGDTVVSKKEKEDLVDANIVDYLRKEIGDPFTEIMGPPPS</sequence>
<feature type="compositionally biased region" description="Basic and acidic residues" evidence="1">
    <location>
        <begin position="89"/>
        <end position="100"/>
    </location>
</feature>
<dbReference type="EMBL" id="JABXXO010000004">
    <property type="protein sequence ID" value="KAF7778488.1"/>
    <property type="molecule type" value="Genomic_DNA"/>
</dbReference>
<feature type="region of interest" description="Disordered" evidence="1">
    <location>
        <begin position="1"/>
        <end position="38"/>
    </location>
</feature>
<evidence type="ECO:0000313" key="2">
    <source>
        <dbReference type="EMBL" id="KAF7778488.1"/>
    </source>
</evidence>
<reference evidence="2 3" key="1">
    <citation type="journal article" name="Sci. Rep.">
        <title>Telomere-to-telomere assembled and centromere annotated genomes of the two main subspecies of the button mushroom Agaricus bisporus reveal especially polymorphic chromosome ends.</title>
        <authorList>
            <person name="Sonnenberg A.S.M."/>
            <person name="Sedaghat-Telgerd N."/>
            <person name="Lavrijssen B."/>
            <person name="Ohm R.A."/>
            <person name="Hendrickx P.M."/>
            <person name="Scholtmeijer K."/>
            <person name="Baars J.J.P."/>
            <person name="van Peer A."/>
        </authorList>
    </citation>
    <scope>NUCLEOTIDE SEQUENCE [LARGE SCALE GENOMIC DNA]</scope>
    <source>
        <strain evidence="2 3">H119_p4</strain>
    </source>
</reference>
<feature type="region of interest" description="Disordered" evidence="1">
    <location>
        <begin position="51"/>
        <end position="100"/>
    </location>
</feature>
<protein>
    <submittedName>
        <fullName evidence="2">Uncharacterized protein</fullName>
    </submittedName>
</protein>
<accession>A0A8H7F640</accession>